<dbReference type="GO" id="GO:0005886">
    <property type="term" value="C:plasma membrane"/>
    <property type="evidence" value="ECO:0007669"/>
    <property type="project" value="UniProtKB-SubCell"/>
</dbReference>
<keyword evidence="5 8" id="KW-0812">Transmembrane</keyword>
<organism evidence="10 11">
    <name type="scientific">Candidatus Niyogibacteria bacterium RIFCSPLOWO2_12_FULL_41_13</name>
    <dbReference type="NCBI Taxonomy" id="1801726"/>
    <lineage>
        <taxon>Bacteria</taxon>
        <taxon>Candidatus Niyogiibacteriota</taxon>
    </lineage>
</organism>
<feature type="transmembrane region" description="Helical" evidence="8">
    <location>
        <begin position="378"/>
        <end position="399"/>
    </location>
</feature>
<feature type="domain" description="Type II secretion system protein GspF" evidence="9">
    <location>
        <begin position="70"/>
        <end position="193"/>
    </location>
</feature>
<sequence length="405" mass="44984">MAVFKYKAKKLNGEETEGEEEFSSPEELAKVLGERGYILTFFKKKEREQKTDFSIFSFFQGVSAKDKMNFAKNLGAMVGSGISLVKGLEILDNQTASKKFKKILQGLKETILRGKSLSEAMEEHPNVFSSLFRAMVKAGEASGKLEESLKLVALQLEQDYELKRKIKGAMIYPAVILLAMLGVAIFMLIYVVPTLTSTFGELSIALPPTTLFIINLSNFILHQTVVAFLGAFVSVFLIWFYFFKSGAGQRTMARIFLKFPVISTIVKEINAARTSRTLSSLISSGVNTLDALKITEDVLQNHFYKNVLREAGEEIQKGKPISSVFIRHDDIYPRIMGEMMAVGEETGKVSEMLLNVAVFYEGEVSEKTKNLSSIIEPVLMIVIGVAVGFFAVSMIQPMYSMVGAL</sequence>
<evidence type="ECO:0000256" key="3">
    <source>
        <dbReference type="ARBA" id="ARBA00022475"/>
    </source>
</evidence>
<feature type="transmembrane region" description="Helical" evidence="8">
    <location>
        <begin position="170"/>
        <end position="192"/>
    </location>
</feature>
<keyword evidence="4" id="KW-0997">Cell inner membrane</keyword>
<comment type="similarity">
    <text evidence="2">Belongs to the GSP F family.</text>
</comment>
<feature type="domain" description="Type II secretion system protein GspF" evidence="9">
    <location>
        <begin position="275"/>
        <end position="397"/>
    </location>
</feature>
<dbReference type="PANTHER" id="PTHR30012">
    <property type="entry name" value="GENERAL SECRETION PATHWAY PROTEIN"/>
    <property type="match status" value="1"/>
</dbReference>
<dbReference type="InterPro" id="IPR003004">
    <property type="entry name" value="GspF/PilC"/>
</dbReference>
<reference evidence="10 11" key="1">
    <citation type="journal article" date="2016" name="Nat. Commun.">
        <title>Thousands of microbial genomes shed light on interconnected biogeochemical processes in an aquifer system.</title>
        <authorList>
            <person name="Anantharaman K."/>
            <person name="Brown C.T."/>
            <person name="Hug L.A."/>
            <person name="Sharon I."/>
            <person name="Castelle C.J."/>
            <person name="Probst A.J."/>
            <person name="Thomas B.C."/>
            <person name="Singh A."/>
            <person name="Wilkins M.J."/>
            <person name="Karaoz U."/>
            <person name="Brodie E.L."/>
            <person name="Williams K.H."/>
            <person name="Hubbard S.S."/>
            <person name="Banfield J.F."/>
        </authorList>
    </citation>
    <scope>NUCLEOTIDE SEQUENCE [LARGE SCALE GENOMIC DNA]</scope>
</reference>
<keyword evidence="3" id="KW-1003">Cell membrane</keyword>
<dbReference type="AlphaFoldDB" id="A0A1G2F124"/>
<evidence type="ECO:0000313" key="10">
    <source>
        <dbReference type="EMBL" id="OGZ31719.1"/>
    </source>
</evidence>
<comment type="caution">
    <text evidence="10">The sequence shown here is derived from an EMBL/GenBank/DDBJ whole genome shotgun (WGS) entry which is preliminary data.</text>
</comment>
<protein>
    <recommendedName>
        <fullName evidence="9">Type II secretion system protein GspF domain-containing protein</fullName>
    </recommendedName>
</protein>
<evidence type="ECO:0000256" key="4">
    <source>
        <dbReference type="ARBA" id="ARBA00022519"/>
    </source>
</evidence>
<dbReference type="Proteomes" id="UP000176787">
    <property type="component" value="Unassembled WGS sequence"/>
</dbReference>
<evidence type="ECO:0000256" key="5">
    <source>
        <dbReference type="ARBA" id="ARBA00022692"/>
    </source>
</evidence>
<evidence type="ECO:0000256" key="1">
    <source>
        <dbReference type="ARBA" id="ARBA00004429"/>
    </source>
</evidence>
<evidence type="ECO:0000256" key="6">
    <source>
        <dbReference type="ARBA" id="ARBA00022989"/>
    </source>
</evidence>
<dbReference type="EMBL" id="MHMS01000023">
    <property type="protein sequence ID" value="OGZ31719.1"/>
    <property type="molecule type" value="Genomic_DNA"/>
</dbReference>
<evidence type="ECO:0000313" key="11">
    <source>
        <dbReference type="Proteomes" id="UP000176787"/>
    </source>
</evidence>
<evidence type="ECO:0000256" key="8">
    <source>
        <dbReference type="SAM" id="Phobius"/>
    </source>
</evidence>
<evidence type="ECO:0000256" key="2">
    <source>
        <dbReference type="ARBA" id="ARBA00005745"/>
    </source>
</evidence>
<keyword evidence="6 8" id="KW-1133">Transmembrane helix</keyword>
<evidence type="ECO:0000256" key="7">
    <source>
        <dbReference type="ARBA" id="ARBA00023136"/>
    </source>
</evidence>
<evidence type="ECO:0000259" key="9">
    <source>
        <dbReference type="Pfam" id="PF00482"/>
    </source>
</evidence>
<dbReference type="InterPro" id="IPR018076">
    <property type="entry name" value="T2SS_GspF_dom"/>
</dbReference>
<accession>A0A1G2F124</accession>
<comment type="subcellular location">
    <subcellularLocation>
        <location evidence="1">Cell inner membrane</location>
        <topology evidence="1">Multi-pass membrane protein</topology>
    </subcellularLocation>
</comment>
<dbReference type="PRINTS" id="PR00812">
    <property type="entry name" value="BCTERIALGSPF"/>
</dbReference>
<keyword evidence="7 8" id="KW-0472">Membrane</keyword>
<dbReference type="PANTHER" id="PTHR30012:SF0">
    <property type="entry name" value="TYPE II SECRETION SYSTEM PROTEIN F-RELATED"/>
    <property type="match status" value="1"/>
</dbReference>
<gene>
    <name evidence="10" type="ORF">A3H02_01490</name>
</gene>
<feature type="transmembrane region" description="Helical" evidence="8">
    <location>
        <begin position="212"/>
        <end position="242"/>
    </location>
</feature>
<dbReference type="FunFam" id="1.20.81.30:FF:000001">
    <property type="entry name" value="Type II secretion system protein F"/>
    <property type="match status" value="1"/>
</dbReference>
<dbReference type="STRING" id="1801726.A3H02_01490"/>
<dbReference type="Pfam" id="PF00482">
    <property type="entry name" value="T2SSF"/>
    <property type="match status" value="2"/>
</dbReference>
<proteinExistence type="inferred from homology"/>
<name>A0A1G2F124_9BACT</name>
<dbReference type="Gene3D" id="1.20.81.30">
    <property type="entry name" value="Type II secretion system (T2SS), domain F"/>
    <property type="match status" value="2"/>
</dbReference>
<dbReference type="InterPro" id="IPR042094">
    <property type="entry name" value="T2SS_GspF_sf"/>
</dbReference>